<dbReference type="PANTHER" id="PTHR21600:SF87">
    <property type="entry name" value="RNA PSEUDOURIDYLATE SYNTHASE DOMAIN-CONTAINING PROTEIN 1"/>
    <property type="match status" value="1"/>
</dbReference>
<reference evidence="4 5" key="2">
    <citation type="submission" date="2016-08" db="EMBL/GenBank/DDBJ databases">
        <title>Pervasive Adenine N6-methylation of Active Genes in Fungi.</title>
        <authorList>
            <consortium name="DOE Joint Genome Institute"/>
            <person name="Mondo S.J."/>
            <person name="Dannebaum R.O."/>
            <person name="Kuo R.C."/>
            <person name="Labutti K."/>
            <person name="Haridas S."/>
            <person name="Kuo A."/>
            <person name="Salamov A."/>
            <person name="Ahrendt S.R."/>
            <person name="Lipzen A."/>
            <person name="Sullivan W."/>
            <person name="Andreopoulos W.B."/>
            <person name="Clum A."/>
            <person name="Lindquist E."/>
            <person name="Daum C."/>
            <person name="Ramamoorthy G.K."/>
            <person name="Gryganskyi A."/>
            <person name="Culley D."/>
            <person name="Magnuson J.K."/>
            <person name="James T.Y."/>
            <person name="O'Malley M.A."/>
            <person name="Stajich J.E."/>
            <person name="Spatafora J.W."/>
            <person name="Visel A."/>
            <person name="Grigoriev I.V."/>
        </authorList>
    </citation>
    <scope>NUCLEOTIDE SEQUENCE [LARGE SCALE GENOMIC DNA]</scope>
    <source>
        <strain evidence="4 5">S4</strain>
    </source>
</reference>
<dbReference type="GO" id="GO:0000455">
    <property type="term" value="P:enzyme-directed rRNA pseudouridine synthesis"/>
    <property type="evidence" value="ECO:0007669"/>
    <property type="project" value="TreeGrafter"/>
</dbReference>
<dbReference type="EMBL" id="MCFG01000101">
    <property type="protein sequence ID" value="ORX82196.1"/>
    <property type="molecule type" value="Genomic_DNA"/>
</dbReference>
<dbReference type="GO" id="GO:0009982">
    <property type="term" value="F:pseudouridine synthase activity"/>
    <property type="evidence" value="ECO:0007669"/>
    <property type="project" value="InterPro"/>
</dbReference>
<proteinExistence type="inferred from homology"/>
<dbReference type="GO" id="GO:0003723">
    <property type="term" value="F:RNA binding"/>
    <property type="evidence" value="ECO:0007669"/>
    <property type="project" value="InterPro"/>
</dbReference>
<dbReference type="Proteomes" id="UP000193944">
    <property type="component" value="Unassembled WGS sequence"/>
</dbReference>
<keyword evidence="5" id="KW-1185">Reference proteome</keyword>
<feature type="region of interest" description="Disordered" evidence="2">
    <location>
        <begin position="255"/>
        <end position="297"/>
    </location>
</feature>
<protein>
    <submittedName>
        <fullName evidence="4">Pseudouridine synthase</fullName>
    </submittedName>
</protein>
<reference evidence="4 5" key="1">
    <citation type="submission" date="2016-08" db="EMBL/GenBank/DDBJ databases">
        <title>A Parts List for Fungal Cellulosomes Revealed by Comparative Genomics.</title>
        <authorList>
            <consortium name="DOE Joint Genome Institute"/>
            <person name="Haitjema C.H."/>
            <person name="Gilmore S.P."/>
            <person name="Henske J.K."/>
            <person name="Solomon K.V."/>
            <person name="De Groot R."/>
            <person name="Kuo A."/>
            <person name="Mondo S.J."/>
            <person name="Salamov A.A."/>
            <person name="Labutti K."/>
            <person name="Zhao Z."/>
            <person name="Chiniquy J."/>
            <person name="Barry K."/>
            <person name="Brewer H.M."/>
            <person name="Purvine S.O."/>
            <person name="Wright A.T."/>
            <person name="Boxma B."/>
            <person name="Van Alen T."/>
            <person name="Hackstein J.H."/>
            <person name="Baker S.E."/>
            <person name="Grigoriev I.V."/>
            <person name="O'Malley M.A."/>
        </authorList>
    </citation>
    <scope>NUCLEOTIDE SEQUENCE [LARGE SCALE GENOMIC DNA]</scope>
    <source>
        <strain evidence="4 5">S4</strain>
    </source>
</reference>
<evidence type="ECO:0000256" key="1">
    <source>
        <dbReference type="ARBA" id="ARBA00010876"/>
    </source>
</evidence>
<sequence>MEEKKKKEIIEIPGFDSRYNRHFKIPIIYHDENFLIVNKPYDLRIDGATTDCDTEESLLLTKFPEYKGCLKLIHQLDYSTSGIHCWGLNKNAARRATRSFRQHKVKKTYVAIVRGFIEKDKFEIEKPIAKDPNHERRMMIGTKENPGKEAKTLVEVLKRGYFHPILCTSSDEYSENTEEGKKDKDKSTEDLVMKATLVKLHPYTGRTHQLRVHLQSIGHPIIGDYNYEKPFTDHERMMLHAMKIIIPLENENEKEKEKGYDNNHQKINNSLKNNNKKLKIDHESFNDGKNDDPKLTHKNDMEDIILETENPFENLLSDNK</sequence>
<feature type="domain" description="Pseudouridine synthase RsuA/RluA-like" evidence="3">
    <location>
        <begin position="33"/>
        <end position="216"/>
    </location>
</feature>
<dbReference type="PANTHER" id="PTHR21600">
    <property type="entry name" value="MITOCHONDRIAL RNA PSEUDOURIDINE SYNTHASE"/>
    <property type="match status" value="1"/>
</dbReference>
<dbReference type="InterPro" id="IPR050188">
    <property type="entry name" value="RluA_PseudoU_synthase"/>
</dbReference>
<dbReference type="SUPFAM" id="SSF55120">
    <property type="entry name" value="Pseudouridine synthase"/>
    <property type="match status" value="1"/>
</dbReference>
<dbReference type="AlphaFoldDB" id="A0A1Y1X9U9"/>
<evidence type="ECO:0000313" key="4">
    <source>
        <dbReference type="EMBL" id="ORX82196.1"/>
    </source>
</evidence>
<dbReference type="InterPro" id="IPR020103">
    <property type="entry name" value="PsdUridine_synth_cat_dom_sf"/>
</dbReference>
<evidence type="ECO:0000256" key="2">
    <source>
        <dbReference type="SAM" id="MobiDB-lite"/>
    </source>
</evidence>
<feature type="compositionally biased region" description="Basic and acidic residues" evidence="2">
    <location>
        <begin position="278"/>
        <end position="297"/>
    </location>
</feature>
<comment type="similarity">
    <text evidence="1">Belongs to the pseudouridine synthase RluA family.</text>
</comment>
<dbReference type="OrthoDB" id="2133800at2759"/>
<gene>
    <name evidence="4" type="ORF">BCR32DRAFT_292825</name>
</gene>
<dbReference type="InterPro" id="IPR006145">
    <property type="entry name" value="PsdUridine_synth_RsuA/RluA"/>
</dbReference>
<evidence type="ECO:0000259" key="3">
    <source>
        <dbReference type="Pfam" id="PF00849"/>
    </source>
</evidence>
<dbReference type="Gene3D" id="3.30.2350.10">
    <property type="entry name" value="Pseudouridine synthase"/>
    <property type="match status" value="1"/>
</dbReference>
<organism evidence="4 5">
    <name type="scientific">Anaeromyces robustus</name>
    <dbReference type="NCBI Taxonomy" id="1754192"/>
    <lineage>
        <taxon>Eukaryota</taxon>
        <taxon>Fungi</taxon>
        <taxon>Fungi incertae sedis</taxon>
        <taxon>Chytridiomycota</taxon>
        <taxon>Chytridiomycota incertae sedis</taxon>
        <taxon>Neocallimastigomycetes</taxon>
        <taxon>Neocallimastigales</taxon>
        <taxon>Neocallimastigaceae</taxon>
        <taxon>Anaeromyces</taxon>
    </lineage>
</organism>
<comment type="caution">
    <text evidence="4">The sequence shown here is derived from an EMBL/GenBank/DDBJ whole genome shotgun (WGS) entry which is preliminary data.</text>
</comment>
<dbReference type="STRING" id="1754192.A0A1Y1X9U9"/>
<evidence type="ECO:0000313" key="5">
    <source>
        <dbReference type="Proteomes" id="UP000193944"/>
    </source>
</evidence>
<feature type="compositionally biased region" description="Basic and acidic residues" evidence="2">
    <location>
        <begin position="255"/>
        <end position="264"/>
    </location>
</feature>
<accession>A0A1Y1X9U9</accession>
<dbReference type="CDD" id="cd02869">
    <property type="entry name" value="PseudoU_synth_RluA_like"/>
    <property type="match status" value="1"/>
</dbReference>
<dbReference type="Pfam" id="PF00849">
    <property type="entry name" value="PseudoU_synth_2"/>
    <property type="match status" value="1"/>
</dbReference>
<name>A0A1Y1X9U9_9FUNG</name>